<evidence type="ECO:0000313" key="2">
    <source>
        <dbReference type="EMBL" id="AFK07616.1"/>
    </source>
</evidence>
<proteinExistence type="predicted"/>
<evidence type="ECO:0000313" key="3">
    <source>
        <dbReference type="Proteomes" id="UP000002881"/>
    </source>
</evidence>
<dbReference type="eggNOG" id="COG4007">
    <property type="taxonomic scope" value="Bacteria"/>
</dbReference>
<organism evidence="2 3">
    <name type="scientific">Mesotoga prima MesG1.Ag.4.2</name>
    <dbReference type="NCBI Taxonomy" id="660470"/>
    <lineage>
        <taxon>Bacteria</taxon>
        <taxon>Thermotogati</taxon>
        <taxon>Thermotogota</taxon>
        <taxon>Thermotogae</taxon>
        <taxon>Kosmotogales</taxon>
        <taxon>Kosmotogaceae</taxon>
        <taxon>Mesotoga</taxon>
    </lineage>
</organism>
<dbReference type="Pfam" id="PF19823">
    <property type="entry name" value="DUF6305"/>
    <property type="match status" value="1"/>
</dbReference>
<reference evidence="2 3" key="1">
    <citation type="journal article" date="2012" name="Genome Biol. Evol.">
        <title>Genome Sequence of the Mesophilic Thermotogales Bacterium Mesotoga prima MesG1.Ag.4.2 Reveals the Largest Thermotogales Genome To Date.</title>
        <authorList>
            <person name="Zhaxybayeva O."/>
            <person name="Swithers K.S."/>
            <person name="Foght J."/>
            <person name="Green A.G."/>
            <person name="Bruce D."/>
            <person name="Detter C."/>
            <person name="Han S."/>
            <person name="Teshima H."/>
            <person name="Han J."/>
            <person name="Woyke T."/>
            <person name="Pitluck S."/>
            <person name="Nolan M."/>
            <person name="Ivanova N."/>
            <person name="Pati A."/>
            <person name="Land M.L."/>
            <person name="Dlutek M."/>
            <person name="Doolittle W.F."/>
            <person name="Noll K.M."/>
            <person name="Nesbo C.L."/>
        </authorList>
    </citation>
    <scope>NUCLEOTIDE SEQUENCE [LARGE SCALE GENOMIC DNA]</scope>
    <source>
        <strain evidence="3">mesG1.Ag.4.2</strain>
    </source>
</reference>
<keyword evidence="3" id="KW-1185">Reference proteome</keyword>
<dbReference type="Proteomes" id="UP000002881">
    <property type="component" value="Chromosome"/>
</dbReference>
<name>I2F6R3_9BACT</name>
<dbReference type="EMBL" id="CP003532">
    <property type="protein sequence ID" value="AFK07616.1"/>
    <property type="molecule type" value="Genomic_DNA"/>
</dbReference>
<accession>I2F6R3</accession>
<dbReference type="InterPro" id="IPR046272">
    <property type="entry name" value="DUF6305"/>
</dbReference>
<dbReference type="AlphaFoldDB" id="I2F6R3"/>
<protein>
    <recommendedName>
        <fullName evidence="1">DUF6305 domain-containing protein</fullName>
    </recommendedName>
</protein>
<evidence type="ECO:0000259" key="1">
    <source>
        <dbReference type="Pfam" id="PF19823"/>
    </source>
</evidence>
<sequence length="204" mass="22443" precursor="true">MKIATIFLILIASSVLCSLSIEPLPVIEDPVLFTVWGESIELQNINYFCDSLQVARDYSPGASIEDLCEGAGFRIEEELSGESFHPFYVSGTPYRTLVIIAGSSLPESRADIERIEELASSVKSSNGLVMVIDIDVEGSGDDPLKQEFDQRLVRYLDVLIVAERPVGEYLSFLEGETPIVVELPVVVDLVSIFERDFGGGRCCD</sequence>
<gene>
    <name evidence="2" type="ORF">Theba_1973</name>
</gene>
<dbReference type="STRING" id="660470.Theba_1973"/>
<dbReference type="HOGENOM" id="CLU_1341959_0_0_0"/>
<feature type="domain" description="DUF6305" evidence="1">
    <location>
        <begin position="28"/>
        <end position="163"/>
    </location>
</feature>
<dbReference type="KEGG" id="mpg:Theba_1973"/>